<dbReference type="AlphaFoldDB" id="A0A3B1DYH5"/>
<dbReference type="SMART" id="SM01409">
    <property type="entry name" value="RNA_pol_Rpb6"/>
    <property type="match status" value="1"/>
</dbReference>
<accession>A0A3B1DYH5</accession>
<keyword evidence="5" id="KW-0548">Nucleotidyltransferase</keyword>
<dbReference type="Gene3D" id="3.90.940.10">
    <property type="match status" value="1"/>
</dbReference>
<dbReference type="Pfam" id="PF01192">
    <property type="entry name" value="RNA_pol_Rpb6"/>
    <property type="match status" value="1"/>
</dbReference>
<dbReference type="InterPro" id="IPR006110">
    <property type="entry name" value="Pol_omega/Rpo6/RPB6"/>
</dbReference>
<evidence type="ECO:0000256" key="7">
    <source>
        <dbReference type="ARBA" id="ARBA00048552"/>
    </source>
</evidence>
<keyword evidence="4" id="KW-0808">Transferase</keyword>
<dbReference type="GO" id="GO:0003899">
    <property type="term" value="F:DNA-directed RNA polymerase activity"/>
    <property type="evidence" value="ECO:0007669"/>
    <property type="project" value="UniProtKB-EC"/>
</dbReference>
<dbReference type="GO" id="GO:0006351">
    <property type="term" value="P:DNA-templated transcription"/>
    <property type="evidence" value="ECO:0007669"/>
    <property type="project" value="InterPro"/>
</dbReference>
<dbReference type="EMBL" id="UOGJ01000129">
    <property type="protein sequence ID" value="VAX37485.1"/>
    <property type="molecule type" value="Genomic_DNA"/>
</dbReference>
<keyword evidence="3" id="KW-0240">DNA-directed RNA polymerase</keyword>
<dbReference type="InterPro" id="IPR003716">
    <property type="entry name" value="DNA-dir_RNA_pol_omega"/>
</dbReference>
<comment type="similarity">
    <text evidence="1">Belongs to the RNA polymerase subunit omega family.</text>
</comment>
<proteinExistence type="inferred from homology"/>
<name>A0A3B1DYH5_9ZZZZ</name>
<dbReference type="GO" id="GO:0003677">
    <property type="term" value="F:DNA binding"/>
    <property type="evidence" value="ECO:0007669"/>
    <property type="project" value="InterPro"/>
</dbReference>
<organism evidence="8">
    <name type="scientific">hydrothermal vent metagenome</name>
    <dbReference type="NCBI Taxonomy" id="652676"/>
    <lineage>
        <taxon>unclassified sequences</taxon>
        <taxon>metagenomes</taxon>
        <taxon>ecological metagenomes</taxon>
    </lineage>
</organism>
<dbReference type="GO" id="GO:0000428">
    <property type="term" value="C:DNA-directed RNA polymerase complex"/>
    <property type="evidence" value="ECO:0007669"/>
    <property type="project" value="UniProtKB-KW"/>
</dbReference>
<protein>
    <recommendedName>
        <fullName evidence="2">DNA-directed RNA polymerase</fullName>
        <ecNumber evidence="2">2.7.7.6</ecNumber>
    </recommendedName>
</protein>
<evidence type="ECO:0000256" key="2">
    <source>
        <dbReference type="ARBA" id="ARBA00012418"/>
    </source>
</evidence>
<dbReference type="EC" id="2.7.7.6" evidence="2"/>
<dbReference type="InterPro" id="IPR036161">
    <property type="entry name" value="RPB6/omega-like_sf"/>
</dbReference>
<gene>
    <name evidence="8" type="ORF">MNBD_UNCLBAC01-544</name>
</gene>
<dbReference type="NCBIfam" id="TIGR00690">
    <property type="entry name" value="rpoZ"/>
    <property type="match status" value="1"/>
</dbReference>
<evidence type="ECO:0000256" key="3">
    <source>
        <dbReference type="ARBA" id="ARBA00022478"/>
    </source>
</evidence>
<sequence>MDKAIESLLPKSDWSIYRLVRMAAQRTLELSDGRPSLIDHPKDEKLATIALQEIAEGKLVFKDVADQFAPEAKEGEGKSDDNTDEEEL</sequence>
<evidence type="ECO:0000256" key="5">
    <source>
        <dbReference type="ARBA" id="ARBA00022695"/>
    </source>
</evidence>
<evidence type="ECO:0000256" key="4">
    <source>
        <dbReference type="ARBA" id="ARBA00022679"/>
    </source>
</evidence>
<keyword evidence="6" id="KW-0804">Transcription</keyword>
<evidence type="ECO:0000256" key="6">
    <source>
        <dbReference type="ARBA" id="ARBA00023163"/>
    </source>
</evidence>
<comment type="catalytic activity">
    <reaction evidence="7">
        <text>RNA(n) + a ribonucleoside 5'-triphosphate = RNA(n+1) + diphosphate</text>
        <dbReference type="Rhea" id="RHEA:21248"/>
        <dbReference type="Rhea" id="RHEA-COMP:14527"/>
        <dbReference type="Rhea" id="RHEA-COMP:17342"/>
        <dbReference type="ChEBI" id="CHEBI:33019"/>
        <dbReference type="ChEBI" id="CHEBI:61557"/>
        <dbReference type="ChEBI" id="CHEBI:140395"/>
        <dbReference type="EC" id="2.7.7.6"/>
    </reaction>
</comment>
<reference evidence="8" key="1">
    <citation type="submission" date="2018-06" db="EMBL/GenBank/DDBJ databases">
        <authorList>
            <person name="Zhirakovskaya E."/>
        </authorList>
    </citation>
    <scope>NUCLEOTIDE SEQUENCE</scope>
</reference>
<evidence type="ECO:0000256" key="1">
    <source>
        <dbReference type="ARBA" id="ARBA00006711"/>
    </source>
</evidence>
<evidence type="ECO:0000313" key="8">
    <source>
        <dbReference type="EMBL" id="VAX37485.1"/>
    </source>
</evidence>
<dbReference type="SUPFAM" id="SSF63562">
    <property type="entry name" value="RPB6/omega subunit-like"/>
    <property type="match status" value="1"/>
</dbReference>